<dbReference type="Gene3D" id="1.10.510.10">
    <property type="entry name" value="Transferase(Phosphotransferase) domain 1"/>
    <property type="match status" value="1"/>
</dbReference>
<dbReference type="GO" id="GO:0004672">
    <property type="term" value="F:protein kinase activity"/>
    <property type="evidence" value="ECO:0007669"/>
    <property type="project" value="InterPro"/>
</dbReference>
<reference evidence="2 3" key="1">
    <citation type="submission" date="2019-03" db="EMBL/GenBank/DDBJ databases">
        <title>Draft genome sequence of Xylaria hypoxylon DSM 108379, a ubiquitous saprotrophic-parasitic fungi on hardwood.</title>
        <authorList>
            <person name="Buettner E."/>
            <person name="Leonhardt S."/>
            <person name="Gebauer A.M."/>
            <person name="Liers C."/>
            <person name="Hofrichter M."/>
            <person name="Kellner H."/>
        </authorList>
    </citation>
    <scope>NUCLEOTIDE SEQUENCE [LARGE SCALE GENOMIC DNA]</scope>
    <source>
        <strain evidence="2 3">DSM 108379</strain>
    </source>
</reference>
<dbReference type="SMART" id="SM00220">
    <property type="entry name" value="S_TKc"/>
    <property type="match status" value="1"/>
</dbReference>
<dbReference type="CDD" id="cd00180">
    <property type="entry name" value="PKc"/>
    <property type="match status" value="1"/>
</dbReference>
<name>A0A4Z0YN70_9PEZI</name>
<dbReference type="STRING" id="37992.A0A4Z0YN70"/>
<evidence type="ECO:0000313" key="3">
    <source>
        <dbReference type="Proteomes" id="UP000297716"/>
    </source>
</evidence>
<sequence>MASTIVGDSGRVYVESDVLQRNRGDDNLSIFKAESENQSFAVKRVSRPFYNMSVRLATEFAGSRRLRMHVDCNQKEGVLIYPYYTTTLLSLIQDKPDFSPTQRYKILQYTAEAIAELHNKNWIHIDIKPDNILVNLTCDNVINVALGDFDIACKLEDGHVFQTPHAIGNAMWRSSEGQTGTGMTKASDMFSFGLVCIFTLGGGPFLLIENYEELVKHNIRPEQEILTRHFSMFGPVPEGLLKQVTNENWRRALEIGAKAGEEVVKQNPLIRFSAWGVDLGPEAYDMISGVTNLDPAARTKIDRVLSHRVWQEEVDESI</sequence>
<dbReference type="InterPro" id="IPR000719">
    <property type="entry name" value="Prot_kinase_dom"/>
</dbReference>
<dbReference type="InterPro" id="IPR011009">
    <property type="entry name" value="Kinase-like_dom_sf"/>
</dbReference>
<dbReference type="Proteomes" id="UP000297716">
    <property type="component" value="Unassembled WGS sequence"/>
</dbReference>
<dbReference type="PANTHER" id="PTHR24347">
    <property type="entry name" value="SERINE/THREONINE-PROTEIN KINASE"/>
    <property type="match status" value="1"/>
</dbReference>
<dbReference type="OrthoDB" id="10252171at2759"/>
<dbReference type="PROSITE" id="PS50011">
    <property type="entry name" value="PROTEIN_KINASE_DOM"/>
    <property type="match status" value="1"/>
</dbReference>
<organism evidence="2 3">
    <name type="scientific">Xylaria hypoxylon</name>
    <dbReference type="NCBI Taxonomy" id="37992"/>
    <lineage>
        <taxon>Eukaryota</taxon>
        <taxon>Fungi</taxon>
        <taxon>Dikarya</taxon>
        <taxon>Ascomycota</taxon>
        <taxon>Pezizomycotina</taxon>
        <taxon>Sordariomycetes</taxon>
        <taxon>Xylariomycetidae</taxon>
        <taxon>Xylariales</taxon>
        <taxon>Xylariaceae</taxon>
        <taxon>Xylaria</taxon>
    </lineage>
</organism>
<dbReference type="AlphaFoldDB" id="A0A4Z0YN70"/>
<proteinExistence type="predicted"/>
<accession>A0A4Z0YN70</accession>
<keyword evidence="3" id="KW-1185">Reference proteome</keyword>
<dbReference type="Pfam" id="PF00069">
    <property type="entry name" value="Pkinase"/>
    <property type="match status" value="1"/>
</dbReference>
<gene>
    <name evidence="2" type="ORF">E0Z10_g7865</name>
</gene>
<protein>
    <recommendedName>
        <fullName evidence="1">Protein kinase domain-containing protein</fullName>
    </recommendedName>
</protein>
<feature type="domain" description="Protein kinase" evidence="1">
    <location>
        <begin position="1"/>
        <end position="310"/>
    </location>
</feature>
<comment type="caution">
    <text evidence="2">The sequence shown here is derived from an EMBL/GenBank/DDBJ whole genome shotgun (WGS) entry which is preliminary data.</text>
</comment>
<dbReference type="EMBL" id="SKBN01000195">
    <property type="protein sequence ID" value="TGJ80911.1"/>
    <property type="molecule type" value="Genomic_DNA"/>
</dbReference>
<evidence type="ECO:0000259" key="1">
    <source>
        <dbReference type="PROSITE" id="PS50011"/>
    </source>
</evidence>
<dbReference type="GO" id="GO:0005524">
    <property type="term" value="F:ATP binding"/>
    <property type="evidence" value="ECO:0007669"/>
    <property type="project" value="InterPro"/>
</dbReference>
<evidence type="ECO:0000313" key="2">
    <source>
        <dbReference type="EMBL" id="TGJ80911.1"/>
    </source>
</evidence>
<dbReference type="SUPFAM" id="SSF56112">
    <property type="entry name" value="Protein kinase-like (PK-like)"/>
    <property type="match status" value="1"/>
</dbReference>